<protein>
    <submittedName>
        <fullName evidence="1">Uncharacterized protein</fullName>
    </submittedName>
</protein>
<accession>A0A0P0RJU9</accession>
<dbReference type="AlphaFoldDB" id="A0A0P0RJU9"/>
<organism evidence="1 2">
    <name type="scientific">Paraburkholderia caribensis MBA4</name>
    <dbReference type="NCBI Taxonomy" id="1323664"/>
    <lineage>
        <taxon>Bacteria</taxon>
        <taxon>Pseudomonadati</taxon>
        <taxon>Pseudomonadota</taxon>
        <taxon>Betaproteobacteria</taxon>
        <taxon>Burkholderiales</taxon>
        <taxon>Burkholderiaceae</taxon>
        <taxon>Paraburkholderia</taxon>
    </lineage>
</organism>
<evidence type="ECO:0000313" key="1">
    <source>
        <dbReference type="EMBL" id="ALL69049.1"/>
    </source>
</evidence>
<proteinExistence type="predicted"/>
<gene>
    <name evidence="1" type="ORF">K788_0004732</name>
</gene>
<dbReference type="EMBL" id="CP012747">
    <property type="protein sequence ID" value="ALL69049.1"/>
    <property type="molecule type" value="Genomic_DNA"/>
</dbReference>
<name>A0A0P0RJU9_9BURK</name>
<dbReference type="KEGG" id="bcai:K788_0004732"/>
<sequence>MLRRLDLSTGFVESSINRIVGRRMCKSQHMRWNRIGAHSVVQ</sequence>
<dbReference type="Proteomes" id="UP000019146">
    <property type="component" value="Chromosome 2"/>
</dbReference>
<evidence type="ECO:0000313" key="2">
    <source>
        <dbReference type="Proteomes" id="UP000019146"/>
    </source>
</evidence>
<reference evidence="1 2" key="1">
    <citation type="journal article" date="2014" name="Genome Announc.">
        <title>Draft Genome Sequence of the Haloacid-Degrading Burkholderia caribensis Strain MBA4.</title>
        <authorList>
            <person name="Pan Y."/>
            <person name="Kong K.F."/>
            <person name="Tsang J.S."/>
        </authorList>
    </citation>
    <scope>NUCLEOTIDE SEQUENCE [LARGE SCALE GENOMIC DNA]</scope>
    <source>
        <strain evidence="1 2">MBA4</strain>
    </source>
</reference>